<dbReference type="Proteomes" id="UP000094626">
    <property type="component" value="Plasmid pSA1"/>
</dbReference>
<dbReference type="EMBL" id="CP017076">
    <property type="protein sequence ID" value="AOR78812.1"/>
    <property type="molecule type" value="Genomic_DNA"/>
</dbReference>
<accession>A0A1D8A9M6</accession>
<keyword evidence="1" id="KW-0614">Plasmid</keyword>
<proteinExistence type="predicted"/>
<protein>
    <submittedName>
        <fullName evidence="1">Uncharacterized protein</fullName>
    </submittedName>
</protein>
<keyword evidence="2" id="KW-1185">Reference proteome</keyword>
<reference evidence="2" key="1">
    <citation type="journal article" date="2017" name="J. Biotechnol.">
        <title>Complete genome sequence of Novosphingobium resinovorum SA1, a versatile xenobiotic-degrading bacterium capable of utilizing sulfanilic acid.</title>
        <authorList>
            <person name="Hegedus B."/>
            <person name="Kos P.B."/>
            <person name="Balint B."/>
            <person name="Maroti G."/>
            <person name="Gan H.M."/>
            <person name="Perei K."/>
            <person name="Rakhely G."/>
        </authorList>
    </citation>
    <scope>NUCLEOTIDE SEQUENCE [LARGE SCALE GENOMIC DNA]</scope>
    <source>
        <strain evidence="2">SA1</strain>
    </source>
</reference>
<name>A0A1D8A9M6_9SPHN</name>
<gene>
    <name evidence="1" type="ORF">BES08_17975</name>
</gene>
<evidence type="ECO:0000313" key="2">
    <source>
        <dbReference type="Proteomes" id="UP000094626"/>
    </source>
</evidence>
<geneLocation type="plasmid" evidence="1 2">
    <name>pSA1</name>
</geneLocation>
<sequence length="129" mass="13828">MPPEATNHAVNEYLAVLDDAAFGAATPVVPKFLSPADPAARWTSAKGGQAFFAYCTNYLIDLKNAVIMDVEASTAVRQAVDCSTADDRSRPGPVRSLARATGGGHRLWFCRKLSVAGARERDKATYPDL</sequence>
<dbReference type="AlphaFoldDB" id="A0A1D8A9M6"/>
<evidence type="ECO:0000313" key="1">
    <source>
        <dbReference type="EMBL" id="AOR78812.1"/>
    </source>
</evidence>
<dbReference type="KEGG" id="nre:BES08_17975"/>
<organism evidence="1 2">
    <name type="scientific">Novosphingobium resinovorum</name>
    <dbReference type="NCBI Taxonomy" id="158500"/>
    <lineage>
        <taxon>Bacteria</taxon>
        <taxon>Pseudomonadati</taxon>
        <taxon>Pseudomonadota</taxon>
        <taxon>Alphaproteobacteria</taxon>
        <taxon>Sphingomonadales</taxon>
        <taxon>Sphingomonadaceae</taxon>
        <taxon>Novosphingobium</taxon>
    </lineage>
</organism>